<keyword evidence="1" id="KW-0812">Transmembrane</keyword>
<evidence type="ECO:0000313" key="3">
    <source>
        <dbReference type="Proteomes" id="UP000447833"/>
    </source>
</evidence>
<dbReference type="RefSeq" id="WP_160918340.1">
    <property type="nucleotide sequence ID" value="NZ_WMEY01000001.1"/>
</dbReference>
<dbReference type="EMBL" id="WMEY01000001">
    <property type="protein sequence ID" value="MYL62532.1"/>
    <property type="molecule type" value="Genomic_DNA"/>
</dbReference>
<accession>A0A845ERS1</accession>
<dbReference type="Proteomes" id="UP000447833">
    <property type="component" value="Unassembled WGS sequence"/>
</dbReference>
<feature type="transmembrane region" description="Helical" evidence="1">
    <location>
        <begin position="24"/>
        <end position="43"/>
    </location>
</feature>
<sequence>MFLLFLIVASSVVGLLLLPLHEIGLIIGFGMIVGCLLRGLYLLHEINRKLERNEQS</sequence>
<keyword evidence="1" id="KW-1133">Transmembrane helix</keyword>
<comment type="caution">
    <text evidence="2">The sequence shown here is derived from an EMBL/GenBank/DDBJ whole genome shotgun (WGS) entry which is preliminary data.</text>
</comment>
<evidence type="ECO:0000313" key="2">
    <source>
        <dbReference type="EMBL" id="MYL62532.1"/>
    </source>
</evidence>
<dbReference type="AlphaFoldDB" id="A0A845ERS1"/>
<name>A0A845ERS1_9BACL</name>
<protein>
    <submittedName>
        <fullName evidence="2">Uncharacterized protein</fullName>
    </submittedName>
</protein>
<evidence type="ECO:0000256" key="1">
    <source>
        <dbReference type="SAM" id="Phobius"/>
    </source>
</evidence>
<keyword evidence="1" id="KW-0472">Membrane</keyword>
<organism evidence="2 3">
    <name type="scientific">Guptibacillus hwajinpoensis</name>
    <dbReference type="NCBI Taxonomy" id="208199"/>
    <lineage>
        <taxon>Bacteria</taxon>
        <taxon>Bacillati</taxon>
        <taxon>Bacillota</taxon>
        <taxon>Bacilli</taxon>
        <taxon>Bacillales</taxon>
        <taxon>Guptibacillaceae</taxon>
        <taxon>Guptibacillus</taxon>
    </lineage>
</organism>
<proteinExistence type="predicted"/>
<gene>
    <name evidence="2" type="ORF">GLW07_04075</name>
</gene>
<reference evidence="2 3" key="1">
    <citation type="submission" date="2019-11" db="EMBL/GenBank/DDBJ databases">
        <title>Genome sequences of 17 halophilic strains isolated from different environments.</title>
        <authorList>
            <person name="Furrow R.E."/>
        </authorList>
    </citation>
    <scope>NUCLEOTIDE SEQUENCE [LARGE SCALE GENOMIC DNA]</scope>
    <source>
        <strain evidence="2 3">22506_14_FS</strain>
    </source>
</reference>